<gene>
    <name evidence="1" type="ORF">EEDITHA_LOCUS14360</name>
</gene>
<protein>
    <submittedName>
        <fullName evidence="1">Uncharacterized protein</fullName>
    </submittedName>
</protein>
<proteinExistence type="predicted"/>
<name>A0AAU9UK19_EUPED</name>
<dbReference type="Proteomes" id="UP001153954">
    <property type="component" value="Unassembled WGS sequence"/>
</dbReference>
<accession>A0AAU9UK19</accession>
<evidence type="ECO:0000313" key="1">
    <source>
        <dbReference type="EMBL" id="CAH2099371.1"/>
    </source>
</evidence>
<dbReference type="EMBL" id="CAKOGL010000022">
    <property type="protein sequence ID" value="CAH2099371.1"/>
    <property type="molecule type" value="Genomic_DNA"/>
</dbReference>
<sequence length="74" mass="8018">MTNDVTDDDDDVTDELDNVTNVARAGGRALLSVARTPYPAPRTVTRALAIPRDPRLALPQHRSQLPILNVLNGS</sequence>
<organism evidence="1 2">
    <name type="scientific">Euphydryas editha</name>
    <name type="common">Edith's checkerspot</name>
    <dbReference type="NCBI Taxonomy" id="104508"/>
    <lineage>
        <taxon>Eukaryota</taxon>
        <taxon>Metazoa</taxon>
        <taxon>Ecdysozoa</taxon>
        <taxon>Arthropoda</taxon>
        <taxon>Hexapoda</taxon>
        <taxon>Insecta</taxon>
        <taxon>Pterygota</taxon>
        <taxon>Neoptera</taxon>
        <taxon>Endopterygota</taxon>
        <taxon>Lepidoptera</taxon>
        <taxon>Glossata</taxon>
        <taxon>Ditrysia</taxon>
        <taxon>Papilionoidea</taxon>
        <taxon>Nymphalidae</taxon>
        <taxon>Nymphalinae</taxon>
        <taxon>Euphydryas</taxon>
    </lineage>
</organism>
<dbReference type="AlphaFoldDB" id="A0AAU9UK19"/>
<comment type="caution">
    <text evidence="1">The sequence shown here is derived from an EMBL/GenBank/DDBJ whole genome shotgun (WGS) entry which is preliminary data.</text>
</comment>
<reference evidence="1" key="1">
    <citation type="submission" date="2022-03" db="EMBL/GenBank/DDBJ databases">
        <authorList>
            <person name="Tunstrom K."/>
        </authorList>
    </citation>
    <scope>NUCLEOTIDE SEQUENCE</scope>
</reference>
<evidence type="ECO:0000313" key="2">
    <source>
        <dbReference type="Proteomes" id="UP001153954"/>
    </source>
</evidence>
<keyword evidence="2" id="KW-1185">Reference proteome</keyword>